<feature type="binding site" evidence="2">
    <location>
        <position position="309"/>
    </location>
    <ligand>
        <name>Zn(2+)</name>
        <dbReference type="ChEBI" id="CHEBI:29105"/>
        <label>2</label>
    </ligand>
</feature>
<accession>A0A8J7YU13</accession>
<reference evidence="7" key="1">
    <citation type="submission" date="2019-11" db="EMBL/GenBank/DDBJ databases">
        <title>Lipid analysis of CO2-rich subsurface aquifers suggests an autotrophy-based deep biosphere with lysolipids enriched in CPR bacteria.</title>
        <authorList>
            <person name="Probst A.J."/>
            <person name="Elling F.J."/>
            <person name="Castelle C.J."/>
            <person name="Zhu Q."/>
            <person name="Elvert M."/>
            <person name="Birarda G."/>
            <person name="Holman H.-Y."/>
            <person name="Lane K.R."/>
            <person name="Ladd B."/>
            <person name="Ryan M.C."/>
            <person name="Woyke T."/>
            <person name="Hinrichs K.-U."/>
            <person name="Banfield J.F."/>
        </authorList>
    </citation>
    <scope>NUCLEOTIDE SEQUENCE</scope>
    <source>
        <strain evidence="6">CG_2015-01_33_1645</strain>
        <strain evidence="7">CG_2015-04_33_537</strain>
    </source>
</reference>
<comment type="caution">
    <text evidence="7">The sequence shown here is derived from an EMBL/GenBank/DDBJ whole genome shotgun (WGS) entry which is preliminary data.</text>
</comment>
<dbReference type="GO" id="GO:0046872">
    <property type="term" value="F:metal ion binding"/>
    <property type="evidence" value="ECO:0007669"/>
    <property type="project" value="UniProtKB-KW"/>
</dbReference>
<dbReference type="AlphaFoldDB" id="A0A8J7YU13"/>
<evidence type="ECO:0000256" key="1">
    <source>
        <dbReference type="ARBA" id="ARBA00022679"/>
    </source>
</evidence>
<feature type="domain" description="2-thiouridine synthetase TtuA-like N-terminal LIM" evidence="5">
    <location>
        <begin position="2"/>
        <end position="27"/>
    </location>
</feature>
<dbReference type="PANTHER" id="PTHR11807:SF12">
    <property type="entry name" value="CYTOPLASMIC TRNA 2-THIOLATION PROTEIN 1"/>
    <property type="match status" value="1"/>
</dbReference>
<dbReference type="PIRSF" id="PIRSF004976">
    <property type="entry name" value="ATPase_YdaO"/>
    <property type="match status" value="1"/>
</dbReference>
<feature type="binding site" evidence="2">
    <location>
        <position position="321"/>
    </location>
    <ligand>
        <name>Zn(2+)</name>
        <dbReference type="ChEBI" id="CHEBI:29105"/>
        <label>2</label>
    </ligand>
</feature>
<dbReference type="InterPro" id="IPR000541">
    <property type="entry name" value="Ncs6/Tuc1/Ctu1"/>
</dbReference>
<keyword evidence="3" id="KW-1017">Isopeptide bond</keyword>
<evidence type="ECO:0000259" key="5">
    <source>
        <dbReference type="Pfam" id="PF22082"/>
    </source>
</evidence>
<keyword evidence="3" id="KW-0832">Ubl conjugation</keyword>
<dbReference type="GO" id="GO:0002143">
    <property type="term" value="P:tRNA wobble position uridine thiolation"/>
    <property type="evidence" value="ECO:0007669"/>
    <property type="project" value="TreeGrafter"/>
</dbReference>
<evidence type="ECO:0000256" key="2">
    <source>
        <dbReference type="PIRSR" id="PIRSR004976-50"/>
    </source>
</evidence>
<evidence type="ECO:0000313" key="7">
    <source>
        <dbReference type="EMBL" id="NCS91109.1"/>
    </source>
</evidence>
<sequence length="344" mass="39405">MKCTKCPKDAIINLRYNGLNLCRNCFVEYFEKRARVTIRNFNMIDAGDRIAVGLSGGKDSSSLLYFLKNFSEKRRTEILAITIDVGINDRDSKYGKETLKNAKEVCQRHGIEHHIYSFKDETGMTIDEIYAMFKSAKGLNISEQSGVKICSNDVAGGSKGLCTYCGVLRRDLLNKKAKELKCSKLAIAHNLEDEGQTFLMNIVRGDIEKIIWGSGLIKDEQLIPRIKPFIKSPEDEVKLYAKINFPGLNFEHICPYRKDAYRKTFKDILNLLNRRHPGSNFQIFGNNQRLRNLLLKNYKVENVRFCPICGNLCSGEICKRCELLKKIKNNRKIKSKKVKVTDLK</sequence>
<gene>
    <name evidence="7" type="ORF">GW779_01620</name>
    <name evidence="6" type="ORF">GW910_04300</name>
</gene>
<protein>
    <submittedName>
        <fullName evidence="7">TIGR00269 family protein</fullName>
    </submittedName>
</protein>
<feature type="binding site" evidence="2">
    <location>
        <position position="25"/>
    </location>
    <ligand>
        <name>Zn(2+)</name>
        <dbReference type="ChEBI" id="CHEBI:29105"/>
        <label>1</label>
    </ligand>
</feature>
<keyword evidence="1" id="KW-0808">Transferase</keyword>
<feature type="binding site" evidence="2">
    <location>
        <position position="318"/>
    </location>
    <ligand>
        <name>Zn(2+)</name>
        <dbReference type="ChEBI" id="CHEBI:29105"/>
        <label>2</label>
    </ligand>
</feature>
<dbReference type="InterPro" id="IPR011063">
    <property type="entry name" value="TilS/TtcA_N"/>
</dbReference>
<feature type="binding site" evidence="2">
    <location>
        <position position="306"/>
    </location>
    <ligand>
        <name>Zn(2+)</name>
        <dbReference type="ChEBI" id="CHEBI:29105"/>
        <label>2</label>
    </ligand>
</feature>
<evidence type="ECO:0000256" key="3">
    <source>
        <dbReference type="PIRSR" id="PIRSR004976-53"/>
    </source>
</evidence>
<dbReference type="GO" id="GO:0016740">
    <property type="term" value="F:transferase activity"/>
    <property type="evidence" value="ECO:0007669"/>
    <property type="project" value="UniProtKB-KW"/>
</dbReference>
<feature type="binding site" evidence="2">
    <location>
        <position position="3"/>
    </location>
    <ligand>
        <name>Zn(2+)</name>
        <dbReference type="ChEBI" id="CHEBI:29105"/>
        <label>1</label>
    </ligand>
</feature>
<dbReference type="EMBL" id="JAACQH010000027">
    <property type="protein sequence ID" value="NCS91109.1"/>
    <property type="molecule type" value="Genomic_DNA"/>
</dbReference>
<dbReference type="NCBIfam" id="TIGR00269">
    <property type="entry name" value="TIGR00269 family protein"/>
    <property type="match status" value="1"/>
</dbReference>
<keyword evidence="2" id="KW-0479">Metal-binding</keyword>
<dbReference type="Proteomes" id="UP000738826">
    <property type="component" value="Unassembled WGS sequence"/>
</dbReference>
<feature type="domain" description="tRNA(Ile)-lysidine/2-thiocytidine synthase N-terminal" evidence="4">
    <location>
        <begin position="50"/>
        <end position="120"/>
    </location>
</feature>
<feature type="binding site" evidence="2">
    <location>
        <position position="6"/>
    </location>
    <ligand>
        <name>Zn(2+)</name>
        <dbReference type="ChEBI" id="CHEBI:29105"/>
        <label>1</label>
    </ligand>
</feature>
<evidence type="ECO:0000313" key="8">
    <source>
        <dbReference type="Proteomes" id="UP000738826"/>
    </source>
</evidence>
<evidence type="ECO:0000259" key="4">
    <source>
        <dbReference type="Pfam" id="PF01171"/>
    </source>
</evidence>
<keyword evidence="2" id="KW-0862">Zinc</keyword>
<feature type="cross-link" description="Glycyl lysine isopeptide (Lys-Gly) (interchain with G-Cter in SAMP2)" evidence="3">
    <location>
        <position position="218"/>
    </location>
</feature>
<evidence type="ECO:0000313" key="6">
    <source>
        <dbReference type="EMBL" id="NCN65269.1"/>
    </source>
</evidence>
<feature type="binding site" evidence="2">
    <location>
        <position position="22"/>
    </location>
    <ligand>
        <name>Zn(2+)</name>
        <dbReference type="ChEBI" id="CHEBI:29105"/>
        <label>1</label>
    </ligand>
</feature>
<organism evidence="7 8">
    <name type="scientific">Candidatus Altarchaeum hamiconexum</name>
    <dbReference type="NCBI Taxonomy" id="1803513"/>
    <lineage>
        <taxon>Archaea</taxon>
        <taxon>Candidatus Altarchaeota</taxon>
        <taxon>Candidatus Altiarchaeia</taxon>
        <taxon>Candidatus Altarchaeales</taxon>
        <taxon>Candidatus Altarchaeaceae</taxon>
        <taxon>Candidatus Altarchaeum</taxon>
    </lineage>
</organism>
<dbReference type="PANTHER" id="PTHR11807">
    <property type="entry name" value="ATPASES OF THE PP SUPERFAMILY-RELATED"/>
    <property type="match status" value="1"/>
</dbReference>
<dbReference type="EMBL" id="JAACVF010000111">
    <property type="protein sequence ID" value="NCN65269.1"/>
    <property type="molecule type" value="Genomic_DNA"/>
</dbReference>
<dbReference type="Gene3D" id="3.40.50.620">
    <property type="entry name" value="HUPs"/>
    <property type="match status" value="1"/>
</dbReference>
<dbReference type="InterPro" id="IPR014729">
    <property type="entry name" value="Rossmann-like_a/b/a_fold"/>
</dbReference>
<proteinExistence type="predicted"/>
<name>A0A8J7YU13_9ARCH</name>
<dbReference type="GO" id="GO:0002144">
    <property type="term" value="C:cytosolic tRNA wobble base thiouridylase complex"/>
    <property type="evidence" value="ECO:0007669"/>
    <property type="project" value="TreeGrafter"/>
</dbReference>
<dbReference type="SUPFAM" id="SSF52402">
    <property type="entry name" value="Adenine nucleotide alpha hydrolases-like"/>
    <property type="match status" value="1"/>
</dbReference>
<dbReference type="Pfam" id="PF22082">
    <property type="entry name" value="TtuA_LIM_N"/>
    <property type="match status" value="1"/>
</dbReference>
<dbReference type="Pfam" id="PF01171">
    <property type="entry name" value="ATP_bind_3"/>
    <property type="match status" value="1"/>
</dbReference>
<dbReference type="InterPro" id="IPR054306">
    <property type="entry name" value="TtuA-like_LIM_N"/>
</dbReference>
<dbReference type="InterPro" id="IPR035107">
    <property type="entry name" value="tRNA_thiolation_TtcA_Ctu1"/>
</dbReference>
<dbReference type="Proteomes" id="UP000768163">
    <property type="component" value="Unassembled WGS sequence"/>
</dbReference>
<dbReference type="GO" id="GO:0000049">
    <property type="term" value="F:tRNA binding"/>
    <property type="evidence" value="ECO:0007669"/>
    <property type="project" value="InterPro"/>
</dbReference>